<name>A0A1F4ZAP8_9BACT</name>
<accession>A0A1F4ZAP8</accession>
<evidence type="ECO:0000313" key="3">
    <source>
        <dbReference type="Proteomes" id="UP000177080"/>
    </source>
</evidence>
<proteinExistence type="predicted"/>
<feature type="transmembrane region" description="Helical" evidence="1">
    <location>
        <begin position="12"/>
        <end position="33"/>
    </location>
</feature>
<dbReference type="STRING" id="1797259.A2989_00110"/>
<feature type="transmembrane region" description="Helical" evidence="1">
    <location>
        <begin position="109"/>
        <end position="128"/>
    </location>
</feature>
<feature type="transmembrane region" description="Helical" evidence="1">
    <location>
        <begin position="69"/>
        <end position="89"/>
    </location>
</feature>
<dbReference type="AlphaFoldDB" id="A0A1F4ZAP8"/>
<organism evidence="2 3">
    <name type="scientific">Candidatus Amesbacteria bacterium RIFCSPLOWO2_01_FULL_48_25</name>
    <dbReference type="NCBI Taxonomy" id="1797259"/>
    <lineage>
        <taxon>Bacteria</taxon>
        <taxon>Candidatus Amesiibacteriota</taxon>
    </lineage>
</organism>
<evidence type="ECO:0000313" key="2">
    <source>
        <dbReference type="EMBL" id="OGD03221.1"/>
    </source>
</evidence>
<evidence type="ECO:0000256" key="1">
    <source>
        <dbReference type="SAM" id="Phobius"/>
    </source>
</evidence>
<keyword evidence="1" id="KW-0812">Transmembrane</keyword>
<protein>
    <submittedName>
        <fullName evidence="2">Uncharacterized protein</fullName>
    </submittedName>
</protein>
<sequence length="139" mass="15244">MAWAKSSPPAGWAGVAALGMLAFYFATLTFLGGGWEFAWGQFSQYWWLVLPIVGTFGGQVYLAKNLKMAAGTGGVSGAAMIACCAHHVAEFLPFLGLFTAASFLIRYQIQFMFLALGVNVWGLIYLWLKHENHNKPFTL</sequence>
<reference evidence="2 3" key="1">
    <citation type="journal article" date="2016" name="Nat. Commun.">
        <title>Thousands of microbial genomes shed light on interconnected biogeochemical processes in an aquifer system.</title>
        <authorList>
            <person name="Anantharaman K."/>
            <person name="Brown C.T."/>
            <person name="Hug L.A."/>
            <person name="Sharon I."/>
            <person name="Castelle C.J."/>
            <person name="Probst A.J."/>
            <person name="Thomas B.C."/>
            <person name="Singh A."/>
            <person name="Wilkins M.J."/>
            <person name="Karaoz U."/>
            <person name="Brodie E.L."/>
            <person name="Williams K.H."/>
            <person name="Hubbard S.S."/>
            <person name="Banfield J.F."/>
        </authorList>
    </citation>
    <scope>NUCLEOTIDE SEQUENCE [LARGE SCALE GENOMIC DNA]</scope>
</reference>
<keyword evidence="1" id="KW-1133">Transmembrane helix</keyword>
<gene>
    <name evidence="2" type="ORF">A2989_00110</name>
</gene>
<keyword evidence="1" id="KW-0472">Membrane</keyword>
<feature type="transmembrane region" description="Helical" evidence="1">
    <location>
        <begin position="45"/>
        <end position="62"/>
    </location>
</feature>
<comment type="caution">
    <text evidence="2">The sequence shown here is derived from an EMBL/GenBank/DDBJ whole genome shotgun (WGS) entry which is preliminary data.</text>
</comment>
<dbReference type="Proteomes" id="UP000177080">
    <property type="component" value="Unassembled WGS sequence"/>
</dbReference>
<dbReference type="EMBL" id="MEXN01000007">
    <property type="protein sequence ID" value="OGD03221.1"/>
    <property type="molecule type" value="Genomic_DNA"/>
</dbReference>